<comment type="subcellular location">
    <subcellularLocation>
        <location evidence="1">Endomembrane system</location>
    </subcellularLocation>
</comment>
<accession>A0AAN0J5C9</accession>
<evidence type="ECO:0000256" key="1">
    <source>
        <dbReference type="ARBA" id="ARBA00004308"/>
    </source>
</evidence>
<feature type="transmembrane region" description="Helical" evidence="9">
    <location>
        <begin position="180"/>
        <end position="206"/>
    </location>
</feature>
<dbReference type="RefSeq" id="XP_019852219.1">
    <property type="nucleotide sequence ID" value="XM_019996660.1"/>
</dbReference>
<evidence type="ECO:0000256" key="4">
    <source>
        <dbReference type="ARBA" id="ARBA00022777"/>
    </source>
</evidence>
<dbReference type="PANTHER" id="PTHR24416">
    <property type="entry name" value="TYROSINE-PROTEIN KINASE RECEPTOR"/>
    <property type="match status" value="1"/>
</dbReference>
<keyword evidence="4" id="KW-0418">Kinase</keyword>
<feature type="region of interest" description="Disordered" evidence="8">
    <location>
        <begin position="214"/>
        <end position="240"/>
    </location>
</feature>
<keyword evidence="3" id="KW-0547">Nucleotide-binding</keyword>
<keyword evidence="12" id="KW-1185">Reference proteome</keyword>
<dbReference type="InterPro" id="IPR050122">
    <property type="entry name" value="RTK"/>
</dbReference>
<feature type="compositionally biased region" description="Low complexity" evidence="8">
    <location>
        <begin position="120"/>
        <end position="139"/>
    </location>
</feature>
<dbReference type="GO" id="GO:0043235">
    <property type="term" value="C:receptor complex"/>
    <property type="evidence" value="ECO:0007669"/>
    <property type="project" value="TreeGrafter"/>
</dbReference>
<organism evidence="11 12">
    <name type="scientific">Amphimedon queenslandica</name>
    <name type="common">Sponge</name>
    <dbReference type="NCBI Taxonomy" id="400682"/>
    <lineage>
        <taxon>Eukaryota</taxon>
        <taxon>Metazoa</taxon>
        <taxon>Porifera</taxon>
        <taxon>Demospongiae</taxon>
        <taxon>Heteroscleromorpha</taxon>
        <taxon>Haplosclerida</taxon>
        <taxon>Niphatidae</taxon>
        <taxon>Amphimedon</taxon>
    </lineage>
</organism>
<evidence type="ECO:0000256" key="3">
    <source>
        <dbReference type="ARBA" id="ARBA00022741"/>
    </source>
</evidence>
<keyword evidence="6 9" id="KW-0472">Membrane</keyword>
<dbReference type="InterPro" id="IPR008266">
    <property type="entry name" value="Tyr_kinase_AS"/>
</dbReference>
<dbReference type="GeneID" id="109582070"/>
<dbReference type="InterPro" id="IPR011009">
    <property type="entry name" value="Kinase-like_dom_sf"/>
</dbReference>
<keyword evidence="9" id="KW-1133">Transmembrane helix</keyword>
<dbReference type="EnsemblMetazoa" id="XM_019996660.1">
    <property type="protein sequence ID" value="XP_019852219.1"/>
    <property type="gene ID" value="LOC109582070"/>
</dbReference>
<dbReference type="InterPro" id="IPR020635">
    <property type="entry name" value="Tyr_kinase_cat_dom"/>
</dbReference>
<feature type="region of interest" description="Disordered" evidence="8">
    <location>
        <begin position="74"/>
        <end position="97"/>
    </location>
</feature>
<dbReference type="Pfam" id="PF07714">
    <property type="entry name" value="PK_Tyr_Ser-Thr"/>
    <property type="match status" value="1"/>
</dbReference>
<dbReference type="AlphaFoldDB" id="A0AAN0J5C9"/>
<evidence type="ECO:0000256" key="8">
    <source>
        <dbReference type="SAM" id="MobiDB-lite"/>
    </source>
</evidence>
<feature type="domain" description="Protein kinase" evidence="10">
    <location>
        <begin position="169"/>
        <end position="515"/>
    </location>
</feature>
<keyword evidence="7" id="KW-0829">Tyrosine-protein kinase</keyword>
<evidence type="ECO:0000256" key="5">
    <source>
        <dbReference type="ARBA" id="ARBA00022840"/>
    </source>
</evidence>
<dbReference type="GO" id="GO:0005886">
    <property type="term" value="C:plasma membrane"/>
    <property type="evidence" value="ECO:0007669"/>
    <property type="project" value="TreeGrafter"/>
</dbReference>
<reference evidence="11" key="2">
    <citation type="submission" date="2024-06" db="UniProtKB">
        <authorList>
            <consortium name="EnsemblMetazoa"/>
        </authorList>
    </citation>
    <scope>IDENTIFICATION</scope>
</reference>
<evidence type="ECO:0000256" key="9">
    <source>
        <dbReference type="SAM" id="Phobius"/>
    </source>
</evidence>
<dbReference type="InterPro" id="IPR001245">
    <property type="entry name" value="Ser-Thr/Tyr_kinase_cat_dom"/>
</dbReference>
<evidence type="ECO:0000259" key="10">
    <source>
        <dbReference type="PROSITE" id="PS50011"/>
    </source>
</evidence>
<dbReference type="Proteomes" id="UP000007879">
    <property type="component" value="Unassembled WGS sequence"/>
</dbReference>
<dbReference type="GO" id="GO:0004714">
    <property type="term" value="F:transmembrane receptor protein tyrosine kinase activity"/>
    <property type="evidence" value="ECO:0007669"/>
    <property type="project" value="TreeGrafter"/>
</dbReference>
<dbReference type="GO" id="GO:0005524">
    <property type="term" value="F:ATP binding"/>
    <property type="evidence" value="ECO:0007669"/>
    <property type="project" value="UniProtKB-KW"/>
</dbReference>
<sequence length="546" mass="60216">MYYQQYNGPLNYQLDSSNRLIPLEHNDYPLISVVVDPSPFIPGMSSTIITTDTIHTQSTCFLTPDTTTITSTTNVSIPSTTSLDSTSSSSLTSSPTLMTPTSINNTLHITSTHSQLSNTLSSTLSVTSPPTPSISDGTVSPPPPIVSTISSTSATDSSTSNPSVTLSTEGTLQSTGSNTLAAVLSTLFILLVVTILAILIVSVLVYKRRHQKLSSRGNSPMDTRSTETELNNMSNPTYQPQDMGPILYEEAKPVMNGIESVYSETMATNNHYEAATGVSPMPALYEEPIITMKEQHETICQVENETYNLLAETLYVPTANDRLGGGMQQQDIYSTLMNKQYSSTYSRLDHTGGNGFFIEDTEMEYLSRKKFVHRDLAARNILVSDEGTGICKIADFGMSRDLKDESYYISQSKKIPIKWTAPEALHYKKYSSASDVWSYGTVMYEIWSIGHKPFESSTNQECIRLVDSGYRLPPPPGCPKPMYKLMMQCWNPDTHNRPSFSDISSSLSSPDKQLLMINKEDPVTVLGGALEASHSLYTDLQYMYKN</sequence>
<dbReference type="PROSITE" id="PS00109">
    <property type="entry name" value="PROTEIN_KINASE_TYR"/>
    <property type="match status" value="1"/>
</dbReference>
<dbReference type="GO" id="GO:0048468">
    <property type="term" value="P:cell development"/>
    <property type="evidence" value="ECO:0007669"/>
    <property type="project" value="UniProtKB-ARBA"/>
</dbReference>
<dbReference type="SUPFAM" id="SSF56112">
    <property type="entry name" value="Protein kinase-like (PK-like)"/>
    <property type="match status" value="1"/>
</dbReference>
<evidence type="ECO:0000256" key="6">
    <source>
        <dbReference type="ARBA" id="ARBA00023136"/>
    </source>
</evidence>
<evidence type="ECO:0000313" key="11">
    <source>
        <dbReference type="EnsemblMetazoa" id="XP_019852219.1"/>
    </source>
</evidence>
<feature type="compositionally biased region" description="Low complexity" evidence="8">
    <location>
        <begin position="146"/>
        <end position="164"/>
    </location>
</feature>
<dbReference type="KEGG" id="aqu:109582070"/>
<reference evidence="12" key="1">
    <citation type="journal article" date="2010" name="Nature">
        <title>The Amphimedon queenslandica genome and the evolution of animal complexity.</title>
        <authorList>
            <person name="Srivastava M."/>
            <person name="Simakov O."/>
            <person name="Chapman J."/>
            <person name="Fahey B."/>
            <person name="Gauthier M.E."/>
            <person name="Mitros T."/>
            <person name="Richards G.S."/>
            <person name="Conaco C."/>
            <person name="Dacre M."/>
            <person name="Hellsten U."/>
            <person name="Larroux C."/>
            <person name="Putnam N.H."/>
            <person name="Stanke M."/>
            <person name="Adamska M."/>
            <person name="Darling A."/>
            <person name="Degnan S.M."/>
            <person name="Oakley T.H."/>
            <person name="Plachetzki D.C."/>
            <person name="Zhai Y."/>
            <person name="Adamski M."/>
            <person name="Calcino A."/>
            <person name="Cummins S.F."/>
            <person name="Goodstein D.M."/>
            <person name="Harris C."/>
            <person name="Jackson D.J."/>
            <person name="Leys S.P."/>
            <person name="Shu S."/>
            <person name="Woodcroft B.J."/>
            <person name="Vervoort M."/>
            <person name="Kosik K.S."/>
            <person name="Manning G."/>
            <person name="Degnan B.M."/>
            <person name="Rokhsar D.S."/>
        </authorList>
    </citation>
    <scope>NUCLEOTIDE SEQUENCE [LARGE SCALE GENOMIC DNA]</scope>
</reference>
<protein>
    <recommendedName>
        <fullName evidence="10">Protein kinase domain-containing protein</fullName>
    </recommendedName>
</protein>
<dbReference type="SMART" id="SM00219">
    <property type="entry name" value="TyrKc"/>
    <property type="match status" value="1"/>
</dbReference>
<feature type="region of interest" description="Disordered" evidence="8">
    <location>
        <begin position="120"/>
        <end position="172"/>
    </location>
</feature>
<dbReference type="GO" id="GO:0050793">
    <property type="term" value="P:regulation of developmental process"/>
    <property type="evidence" value="ECO:0007669"/>
    <property type="project" value="UniProtKB-ARBA"/>
</dbReference>
<evidence type="ECO:0000313" key="12">
    <source>
        <dbReference type="Proteomes" id="UP000007879"/>
    </source>
</evidence>
<keyword evidence="5" id="KW-0067">ATP-binding</keyword>
<keyword evidence="2" id="KW-0808">Transferase</keyword>
<dbReference type="InterPro" id="IPR000719">
    <property type="entry name" value="Prot_kinase_dom"/>
</dbReference>
<dbReference type="FunFam" id="1.10.510.10:FF:001512">
    <property type="entry name" value="Receptor tyrosine-protein kinase erbB-2"/>
    <property type="match status" value="1"/>
</dbReference>
<dbReference type="PRINTS" id="PR00109">
    <property type="entry name" value="TYRKINASE"/>
</dbReference>
<dbReference type="GO" id="GO:0012505">
    <property type="term" value="C:endomembrane system"/>
    <property type="evidence" value="ECO:0007669"/>
    <property type="project" value="UniProtKB-SubCell"/>
</dbReference>
<evidence type="ECO:0000256" key="2">
    <source>
        <dbReference type="ARBA" id="ARBA00022679"/>
    </source>
</evidence>
<dbReference type="PANTHER" id="PTHR24416:SF539">
    <property type="entry name" value="RECEPTOR PROTEIN-TYROSINE KINASE"/>
    <property type="match status" value="1"/>
</dbReference>
<dbReference type="PROSITE" id="PS50011">
    <property type="entry name" value="PROTEIN_KINASE_DOM"/>
    <property type="match status" value="1"/>
</dbReference>
<evidence type="ECO:0000256" key="7">
    <source>
        <dbReference type="ARBA" id="ARBA00023137"/>
    </source>
</evidence>
<keyword evidence="9" id="KW-0812">Transmembrane</keyword>
<dbReference type="Gene3D" id="1.10.510.10">
    <property type="entry name" value="Transferase(Phosphotransferase) domain 1"/>
    <property type="match status" value="1"/>
</dbReference>
<proteinExistence type="predicted"/>
<name>A0AAN0J5C9_AMPQE</name>
<dbReference type="GO" id="GO:0007169">
    <property type="term" value="P:cell surface receptor protein tyrosine kinase signaling pathway"/>
    <property type="evidence" value="ECO:0007669"/>
    <property type="project" value="TreeGrafter"/>
</dbReference>